<protein>
    <submittedName>
        <fullName evidence="2">Uncharacterized protein</fullName>
    </submittedName>
</protein>
<organism evidence="2 3">
    <name type="scientific">Myodes glareolus</name>
    <name type="common">Bank vole</name>
    <name type="synonym">Clethrionomys glareolus</name>
    <dbReference type="NCBI Taxonomy" id="447135"/>
    <lineage>
        <taxon>Eukaryota</taxon>
        <taxon>Metazoa</taxon>
        <taxon>Chordata</taxon>
        <taxon>Craniata</taxon>
        <taxon>Vertebrata</taxon>
        <taxon>Euteleostomi</taxon>
        <taxon>Mammalia</taxon>
        <taxon>Eutheria</taxon>
        <taxon>Euarchontoglires</taxon>
        <taxon>Glires</taxon>
        <taxon>Rodentia</taxon>
        <taxon>Myomorpha</taxon>
        <taxon>Muroidea</taxon>
        <taxon>Cricetidae</taxon>
        <taxon>Arvicolinae</taxon>
        <taxon>Myodes</taxon>
    </lineage>
</organism>
<keyword evidence="3" id="KW-1185">Reference proteome</keyword>
<feature type="compositionally biased region" description="Basic and acidic residues" evidence="1">
    <location>
        <begin position="129"/>
        <end position="138"/>
    </location>
</feature>
<accession>A0AAW0JGF7</accession>
<reference evidence="2 3" key="1">
    <citation type="journal article" date="2023" name="bioRxiv">
        <title>Conserved and derived expression patterns and positive selection on dental genes reveal complex evolutionary context of ever-growing rodent molars.</title>
        <authorList>
            <person name="Calamari Z.T."/>
            <person name="Song A."/>
            <person name="Cohen E."/>
            <person name="Akter M."/>
            <person name="Roy R.D."/>
            <person name="Hallikas O."/>
            <person name="Christensen M.M."/>
            <person name="Li P."/>
            <person name="Marangoni P."/>
            <person name="Jernvall J."/>
            <person name="Klein O.D."/>
        </authorList>
    </citation>
    <scope>NUCLEOTIDE SEQUENCE [LARGE SCALE GENOMIC DNA]</scope>
    <source>
        <strain evidence="2">V071</strain>
    </source>
</reference>
<evidence type="ECO:0000256" key="1">
    <source>
        <dbReference type="SAM" id="MobiDB-lite"/>
    </source>
</evidence>
<feature type="compositionally biased region" description="Basic and acidic residues" evidence="1">
    <location>
        <begin position="149"/>
        <end position="163"/>
    </location>
</feature>
<dbReference type="AlphaFoldDB" id="A0AAW0JGF7"/>
<comment type="caution">
    <text evidence="2">The sequence shown here is derived from an EMBL/GenBank/DDBJ whole genome shotgun (WGS) entry which is preliminary data.</text>
</comment>
<evidence type="ECO:0000313" key="3">
    <source>
        <dbReference type="Proteomes" id="UP001488838"/>
    </source>
</evidence>
<dbReference type="Proteomes" id="UP001488838">
    <property type="component" value="Unassembled WGS sequence"/>
</dbReference>
<feature type="region of interest" description="Disordered" evidence="1">
    <location>
        <begin position="128"/>
        <end position="187"/>
    </location>
</feature>
<dbReference type="EMBL" id="JBBHLL010000038">
    <property type="protein sequence ID" value="KAK7825703.1"/>
    <property type="molecule type" value="Genomic_DNA"/>
</dbReference>
<dbReference type="Gene3D" id="1.20.5.320">
    <property type="entry name" value="6-Phosphogluconate Dehydrogenase, domain 3"/>
    <property type="match status" value="1"/>
</dbReference>
<proteinExistence type="predicted"/>
<gene>
    <name evidence="2" type="ORF">U0070_012948</name>
</gene>
<name>A0AAW0JGF7_MYOGA</name>
<evidence type="ECO:0000313" key="2">
    <source>
        <dbReference type="EMBL" id="KAK7825703.1"/>
    </source>
</evidence>
<sequence>MVIAQFTPSCLPLPVRLDMSASVQWGDLLGYKDYRRLLVATSIRSYGTSTAQILLRQLLMGGRGASTPLTLVPSLLQTKRRMAHPSSQHPALSLRSSNRIDLFQCIFPVPPKGEPWSKEISPFTAQVKIEGKKEKKEENESDSQEGEGTGEHEAGGPKGEKGDSGLPGFPGSVGPKGQKGEPSELGLWVDWTRGMEKSLKYLHDKQKQ</sequence>